<protein>
    <submittedName>
        <fullName evidence="1">Uncharacterized protein</fullName>
    </submittedName>
</protein>
<gene>
    <name evidence="1" type="ORF">POPTR_002G113200</name>
</gene>
<sequence>MTGELPSLLLASPLAPLCSARDSGGGSGGGGHSRQLYLVSEARHRDHLFLVSVNLSPVSSLGGLCVLHTWLSCNRSSQTVQVWSDWIRDSFHCLPLKFRTLH</sequence>
<dbReference type="Proteomes" id="UP000006729">
    <property type="component" value="Chromosome 2"/>
</dbReference>
<dbReference type="EMBL" id="CM009291">
    <property type="protein sequence ID" value="PNT49165.1"/>
    <property type="molecule type" value="Genomic_DNA"/>
</dbReference>
<reference evidence="1 2" key="1">
    <citation type="journal article" date="2006" name="Science">
        <title>The genome of black cottonwood, Populus trichocarpa (Torr. &amp; Gray).</title>
        <authorList>
            <person name="Tuskan G.A."/>
            <person name="Difazio S."/>
            <person name="Jansson S."/>
            <person name="Bohlmann J."/>
            <person name="Grigoriev I."/>
            <person name="Hellsten U."/>
            <person name="Putnam N."/>
            <person name="Ralph S."/>
            <person name="Rombauts S."/>
            <person name="Salamov A."/>
            <person name="Schein J."/>
            <person name="Sterck L."/>
            <person name="Aerts A."/>
            <person name="Bhalerao R.R."/>
            <person name="Bhalerao R.P."/>
            <person name="Blaudez D."/>
            <person name="Boerjan W."/>
            <person name="Brun A."/>
            <person name="Brunner A."/>
            <person name="Busov V."/>
            <person name="Campbell M."/>
            <person name="Carlson J."/>
            <person name="Chalot M."/>
            <person name="Chapman J."/>
            <person name="Chen G.L."/>
            <person name="Cooper D."/>
            <person name="Coutinho P.M."/>
            <person name="Couturier J."/>
            <person name="Covert S."/>
            <person name="Cronk Q."/>
            <person name="Cunningham R."/>
            <person name="Davis J."/>
            <person name="Degroeve S."/>
            <person name="Dejardin A."/>
            <person name="Depamphilis C."/>
            <person name="Detter J."/>
            <person name="Dirks B."/>
            <person name="Dubchak I."/>
            <person name="Duplessis S."/>
            <person name="Ehlting J."/>
            <person name="Ellis B."/>
            <person name="Gendler K."/>
            <person name="Goodstein D."/>
            <person name="Gribskov M."/>
            <person name="Grimwood J."/>
            <person name="Groover A."/>
            <person name="Gunter L."/>
            <person name="Hamberger B."/>
            <person name="Heinze B."/>
            <person name="Helariutta Y."/>
            <person name="Henrissat B."/>
            <person name="Holligan D."/>
            <person name="Holt R."/>
            <person name="Huang W."/>
            <person name="Islam-Faridi N."/>
            <person name="Jones S."/>
            <person name="Jones-Rhoades M."/>
            <person name="Jorgensen R."/>
            <person name="Joshi C."/>
            <person name="Kangasjarvi J."/>
            <person name="Karlsson J."/>
            <person name="Kelleher C."/>
            <person name="Kirkpatrick R."/>
            <person name="Kirst M."/>
            <person name="Kohler A."/>
            <person name="Kalluri U."/>
            <person name="Larimer F."/>
            <person name="Leebens-Mack J."/>
            <person name="Leple J.C."/>
            <person name="Locascio P."/>
            <person name="Lou Y."/>
            <person name="Lucas S."/>
            <person name="Martin F."/>
            <person name="Montanini B."/>
            <person name="Napoli C."/>
            <person name="Nelson D.R."/>
            <person name="Nelson C."/>
            <person name="Nieminen K."/>
            <person name="Nilsson O."/>
            <person name="Pereda V."/>
            <person name="Peter G."/>
            <person name="Philippe R."/>
            <person name="Pilate G."/>
            <person name="Poliakov A."/>
            <person name="Razumovskaya J."/>
            <person name="Richardson P."/>
            <person name="Rinaldi C."/>
            <person name="Ritland K."/>
            <person name="Rouze P."/>
            <person name="Ryaboy D."/>
            <person name="Schmutz J."/>
            <person name="Schrader J."/>
            <person name="Segerman B."/>
            <person name="Shin H."/>
            <person name="Siddiqui A."/>
            <person name="Sterky F."/>
            <person name="Terry A."/>
            <person name="Tsai C.J."/>
            <person name="Uberbacher E."/>
            <person name="Unneberg P."/>
            <person name="Vahala J."/>
            <person name="Wall K."/>
            <person name="Wessler S."/>
            <person name="Yang G."/>
            <person name="Yin T."/>
            <person name="Douglas C."/>
            <person name="Marra M."/>
            <person name="Sandberg G."/>
            <person name="Van de Peer Y."/>
            <person name="Rokhsar D."/>
        </authorList>
    </citation>
    <scope>NUCLEOTIDE SEQUENCE [LARGE SCALE GENOMIC DNA]</scope>
    <source>
        <strain evidence="2">cv. Nisqually</strain>
    </source>
</reference>
<organism evidence="1 2">
    <name type="scientific">Populus trichocarpa</name>
    <name type="common">Western balsam poplar</name>
    <name type="synonym">Populus balsamifera subsp. trichocarpa</name>
    <dbReference type="NCBI Taxonomy" id="3694"/>
    <lineage>
        <taxon>Eukaryota</taxon>
        <taxon>Viridiplantae</taxon>
        <taxon>Streptophyta</taxon>
        <taxon>Embryophyta</taxon>
        <taxon>Tracheophyta</taxon>
        <taxon>Spermatophyta</taxon>
        <taxon>Magnoliopsida</taxon>
        <taxon>eudicotyledons</taxon>
        <taxon>Gunneridae</taxon>
        <taxon>Pentapetalae</taxon>
        <taxon>rosids</taxon>
        <taxon>fabids</taxon>
        <taxon>Malpighiales</taxon>
        <taxon>Salicaceae</taxon>
        <taxon>Saliceae</taxon>
        <taxon>Populus</taxon>
    </lineage>
</organism>
<evidence type="ECO:0000313" key="1">
    <source>
        <dbReference type="EMBL" id="PNT49165.1"/>
    </source>
</evidence>
<keyword evidence="2" id="KW-1185">Reference proteome</keyword>
<evidence type="ECO:0000313" key="2">
    <source>
        <dbReference type="Proteomes" id="UP000006729"/>
    </source>
</evidence>
<dbReference type="AlphaFoldDB" id="A0A2K2BHA3"/>
<proteinExistence type="predicted"/>
<accession>A0A2K2BHA3</accession>
<dbReference type="InParanoid" id="A0A2K2BHA3"/>
<name>A0A2K2BHA3_POPTR</name>